<reference evidence="2 3" key="1">
    <citation type="submission" date="2023-03" db="EMBL/GenBank/DDBJ databases">
        <title>High-quality genome of Scylla paramamosain provides insights in environmental adaptation.</title>
        <authorList>
            <person name="Zhang L."/>
        </authorList>
    </citation>
    <scope>NUCLEOTIDE SEQUENCE [LARGE SCALE GENOMIC DNA]</scope>
    <source>
        <strain evidence="2">LZ_2023a</strain>
        <tissue evidence="2">Muscle</tissue>
    </source>
</reference>
<feature type="region of interest" description="Disordered" evidence="1">
    <location>
        <begin position="1"/>
        <end position="46"/>
    </location>
</feature>
<evidence type="ECO:0000256" key="1">
    <source>
        <dbReference type="SAM" id="MobiDB-lite"/>
    </source>
</evidence>
<keyword evidence="3" id="KW-1185">Reference proteome</keyword>
<feature type="compositionally biased region" description="Basic and acidic residues" evidence="1">
    <location>
        <begin position="1"/>
        <end position="17"/>
    </location>
</feature>
<dbReference type="Proteomes" id="UP001487740">
    <property type="component" value="Unassembled WGS sequence"/>
</dbReference>
<evidence type="ECO:0000313" key="3">
    <source>
        <dbReference type="Proteomes" id="UP001487740"/>
    </source>
</evidence>
<protein>
    <submittedName>
        <fullName evidence="2">Uncharacterized protein</fullName>
    </submittedName>
</protein>
<gene>
    <name evidence="2" type="ORF">O3P69_015300</name>
</gene>
<dbReference type="EMBL" id="JARAKH010000039">
    <property type="protein sequence ID" value="KAK8382271.1"/>
    <property type="molecule type" value="Genomic_DNA"/>
</dbReference>
<accession>A0AAW0T4F1</accession>
<organism evidence="2 3">
    <name type="scientific">Scylla paramamosain</name>
    <name type="common">Mud crab</name>
    <dbReference type="NCBI Taxonomy" id="85552"/>
    <lineage>
        <taxon>Eukaryota</taxon>
        <taxon>Metazoa</taxon>
        <taxon>Ecdysozoa</taxon>
        <taxon>Arthropoda</taxon>
        <taxon>Crustacea</taxon>
        <taxon>Multicrustacea</taxon>
        <taxon>Malacostraca</taxon>
        <taxon>Eumalacostraca</taxon>
        <taxon>Eucarida</taxon>
        <taxon>Decapoda</taxon>
        <taxon>Pleocyemata</taxon>
        <taxon>Brachyura</taxon>
        <taxon>Eubrachyura</taxon>
        <taxon>Portunoidea</taxon>
        <taxon>Portunidae</taxon>
        <taxon>Portuninae</taxon>
        <taxon>Scylla</taxon>
    </lineage>
</organism>
<dbReference type="AlphaFoldDB" id="A0AAW0T4F1"/>
<sequence length="102" mass="11188">MTRRYEESPRRRSKNETPVKPSSPAPSPPVKSEQPPLMPIAAQPDKAGNNRYISTLVWVPRLTPSTYSTTLIVSAQDPAFSEVICIKQGGASSDNLAEARKH</sequence>
<comment type="caution">
    <text evidence="2">The sequence shown here is derived from an EMBL/GenBank/DDBJ whole genome shotgun (WGS) entry which is preliminary data.</text>
</comment>
<evidence type="ECO:0000313" key="2">
    <source>
        <dbReference type="EMBL" id="KAK8382271.1"/>
    </source>
</evidence>
<proteinExistence type="predicted"/>
<name>A0AAW0T4F1_SCYPA</name>